<reference evidence="2" key="3">
    <citation type="journal article" date="2023" name="Microbiol. Resour. Announc.">
        <title>Draft Genome Sequence of Granulicatella sp. Strain S8, Isolated from a Marine Fish, Seriola quinqueradiata.</title>
        <authorList>
            <person name="Lee M."/>
            <person name="Farooq A."/>
            <person name="Jeong J.B."/>
            <person name="Jung M.Y."/>
        </authorList>
    </citation>
    <scope>NUCLEOTIDE SEQUENCE</scope>
    <source>
        <strain evidence="2">S8</strain>
    </source>
</reference>
<evidence type="ECO:0000313" key="3">
    <source>
        <dbReference type="Proteomes" id="UP001059480"/>
    </source>
</evidence>
<dbReference type="InterPro" id="IPR029052">
    <property type="entry name" value="Metallo-depent_PP-like"/>
</dbReference>
<dbReference type="InterPro" id="IPR006186">
    <property type="entry name" value="Ser/Thr-sp_prot-phosphatase"/>
</dbReference>
<evidence type="ECO:0000313" key="2">
    <source>
        <dbReference type="EMBL" id="MCQ9209555.1"/>
    </source>
</evidence>
<dbReference type="PANTHER" id="PTHR42850">
    <property type="entry name" value="METALLOPHOSPHOESTERASE"/>
    <property type="match status" value="1"/>
</dbReference>
<dbReference type="Gene3D" id="3.60.21.10">
    <property type="match status" value="1"/>
</dbReference>
<dbReference type="InterPro" id="IPR050126">
    <property type="entry name" value="Ap4A_hydrolase"/>
</dbReference>
<dbReference type="Proteomes" id="UP001059480">
    <property type="component" value="Unassembled WGS sequence"/>
</dbReference>
<dbReference type="RefSeq" id="WP_256944667.1">
    <property type="nucleotide sequence ID" value="NZ_JANHNZ010000002.1"/>
</dbReference>
<reference evidence="2" key="1">
    <citation type="submission" date="2022-07" db="EMBL/GenBank/DDBJ databases">
        <authorList>
            <person name="Jung M.-Y."/>
            <person name="Lee M."/>
        </authorList>
    </citation>
    <scope>NUCLEOTIDE SEQUENCE</scope>
    <source>
        <strain evidence="2">S8</strain>
    </source>
</reference>
<accession>A0ABT1WN89</accession>
<keyword evidence="3" id="KW-1185">Reference proteome</keyword>
<evidence type="ECO:0000259" key="1">
    <source>
        <dbReference type="Pfam" id="PF00149"/>
    </source>
</evidence>
<dbReference type="Pfam" id="PF00149">
    <property type="entry name" value="Metallophos"/>
    <property type="match status" value="1"/>
</dbReference>
<organism evidence="2 3">
    <name type="scientific">Granulicatella seriolae</name>
    <dbReference type="NCBI Taxonomy" id="2967226"/>
    <lineage>
        <taxon>Bacteria</taxon>
        <taxon>Bacillati</taxon>
        <taxon>Bacillota</taxon>
        <taxon>Bacilli</taxon>
        <taxon>Lactobacillales</taxon>
        <taxon>Carnobacteriaceae</taxon>
        <taxon>Granulicatella</taxon>
    </lineage>
</organism>
<reference evidence="2" key="2">
    <citation type="journal article" date="2023" name="Curr. Microbiol.">
        <title>Granulicatella seriolae sp. nov., a Novel Facultative Anaerobe Isolated from Yellowtail Marine Fish.</title>
        <authorList>
            <person name="Lee M."/>
            <person name="Choi Y.J."/>
            <person name="Farooq A."/>
            <person name="Jeong J.B."/>
            <person name="Jung M.Y."/>
        </authorList>
    </citation>
    <scope>NUCLEOTIDE SEQUENCE</scope>
    <source>
        <strain evidence="2">S8</strain>
    </source>
</reference>
<gene>
    <name evidence="2" type="ORF">NPA36_03235</name>
</gene>
<proteinExistence type="predicted"/>
<comment type="caution">
    <text evidence="2">The sequence shown here is derived from an EMBL/GenBank/DDBJ whole genome shotgun (WGS) entry which is preliminary data.</text>
</comment>
<dbReference type="SUPFAM" id="SSF56300">
    <property type="entry name" value="Metallo-dependent phosphatases"/>
    <property type="match status" value="1"/>
</dbReference>
<dbReference type="PANTHER" id="PTHR42850:SF4">
    <property type="entry name" value="ZINC-DEPENDENT ENDOPOLYPHOSPHATASE"/>
    <property type="match status" value="1"/>
</dbReference>
<dbReference type="EMBL" id="JANHNZ010000002">
    <property type="protein sequence ID" value="MCQ9209555.1"/>
    <property type="molecule type" value="Genomic_DNA"/>
</dbReference>
<name>A0ABT1WN89_9LACT</name>
<feature type="domain" description="Calcineurin-like phosphoesterase" evidence="1">
    <location>
        <begin position="7"/>
        <end position="196"/>
    </location>
</feature>
<dbReference type="PRINTS" id="PR00114">
    <property type="entry name" value="STPHPHTASE"/>
</dbReference>
<dbReference type="InterPro" id="IPR004843">
    <property type="entry name" value="Calcineurin-like_PHP"/>
</dbReference>
<sequence>MSNQKYFVVGDVHGEFERLKEILKHWKKDQERLVFVGDLADRGPKSKDSFLLAKALVEEYQGIYVLGNHEELFLRWLEHPNDMFDLYRRNGGEATINSLLDANLTSPVEVEAAADYIKTHYGDLIEFLKERPRYVETEDYIFVHAGVNLDLDDWRKSDPDEFIWIREAFHDAKNTSGKAIVFGHTPIQYLPDNKGANHIWVSDQKIGIDGGAVFGGVLHGVVLSDKGIEVDYQA</sequence>
<protein>
    <submittedName>
        <fullName evidence="2">Metallophosphoesterase</fullName>
    </submittedName>
</protein>